<dbReference type="AlphaFoldDB" id="A0A9E7JJH2"/>
<evidence type="ECO:0000313" key="1">
    <source>
        <dbReference type="EMBL" id="URD83116.1"/>
    </source>
</evidence>
<protein>
    <submittedName>
        <fullName evidence="1">Uncharacterized protein</fullName>
    </submittedName>
</protein>
<evidence type="ECO:0000313" key="2">
    <source>
        <dbReference type="Proteomes" id="UP001055439"/>
    </source>
</evidence>
<keyword evidence="2" id="KW-1185">Reference proteome</keyword>
<dbReference type="Proteomes" id="UP001055439">
    <property type="component" value="Chromosome 10"/>
</dbReference>
<name>A0A9E7JJH2_9LILI</name>
<gene>
    <name evidence="1" type="ORF">MUK42_34942</name>
</gene>
<proteinExistence type="predicted"/>
<sequence>MVPLTEDSNMFLLCQLDKRRLIPKIHFVELFDELILVSRVVEVFVHFCNRS</sequence>
<dbReference type="EMBL" id="CP097503">
    <property type="protein sequence ID" value="URD83116.1"/>
    <property type="molecule type" value="Genomic_DNA"/>
</dbReference>
<organism evidence="1 2">
    <name type="scientific">Musa troglodytarum</name>
    <name type="common">fe'i banana</name>
    <dbReference type="NCBI Taxonomy" id="320322"/>
    <lineage>
        <taxon>Eukaryota</taxon>
        <taxon>Viridiplantae</taxon>
        <taxon>Streptophyta</taxon>
        <taxon>Embryophyta</taxon>
        <taxon>Tracheophyta</taxon>
        <taxon>Spermatophyta</taxon>
        <taxon>Magnoliopsida</taxon>
        <taxon>Liliopsida</taxon>
        <taxon>Zingiberales</taxon>
        <taxon>Musaceae</taxon>
        <taxon>Musa</taxon>
    </lineage>
</organism>
<reference evidence="1" key="1">
    <citation type="submission" date="2022-05" db="EMBL/GenBank/DDBJ databases">
        <title>The Musa troglodytarum L. genome provides insights into the mechanism of non-climacteric behaviour and enrichment of carotenoids.</title>
        <authorList>
            <person name="Wang J."/>
        </authorList>
    </citation>
    <scope>NUCLEOTIDE SEQUENCE</scope>
    <source>
        <tissue evidence="1">Leaf</tissue>
    </source>
</reference>
<accession>A0A9E7JJH2</accession>